<dbReference type="InterPro" id="IPR032675">
    <property type="entry name" value="LRR_dom_sf"/>
</dbReference>
<dbReference type="STRING" id="36646.A0A1V6UAV8"/>
<dbReference type="Proteomes" id="UP000191500">
    <property type="component" value="Unassembled WGS sequence"/>
</dbReference>
<dbReference type="AlphaFoldDB" id="A0A1V6UAV8"/>
<dbReference type="SMART" id="SM00028">
    <property type="entry name" value="TPR"/>
    <property type="match status" value="3"/>
</dbReference>
<feature type="repeat" description="TPR" evidence="3">
    <location>
        <begin position="24"/>
        <end position="57"/>
    </location>
</feature>
<evidence type="ECO:0000256" key="2">
    <source>
        <dbReference type="ARBA" id="ARBA00022803"/>
    </source>
</evidence>
<dbReference type="PANTHER" id="PTHR22904:SF523">
    <property type="entry name" value="STRESS-INDUCED-PHOSPHOPROTEIN 1"/>
    <property type="match status" value="1"/>
</dbReference>
<evidence type="ECO:0000313" key="4">
    <source>
        <dbReference type="EMBL" id="OQE35259.1"/>
    </source>
</evidence>
<dbReference type="InterPro" id="IPR011990">
    <property type="entry name" value="TPR-like_helical_dom_sf"/>
</dbReference>
<evidence type="ECO:0000256" key="3">
    <source>
        <dbReference type="PROSITE-ProRule" id="PRU00339"/>
    </source>
</evidence>
<dbReference type="PANTHER" id="PTHR22904">
    <property type="entry name" value="TPR REPEAT CONTAINING PROTEIN"/>
    <property type="match status" value="1"/>
</dbReference>
<dbReference type="Gene3D" id="1.25.40.10">
    <property type="entry name" value="Tetratricopeptide repeat domain"/>
    <property type="match status" value="1"/>
</dbReference>
<gene>
    <name evidence="4" type="ORF">PENCOP_c014G07469</name>
</gene>
<evidence type="ECO:0000256" key="1">
    <source>
        <dbReference type="ARBA" id="ARBA00022737"/>
    </source>
</evidence>
<dbReference type="SUPFAM" id="SSF48452">
    <property type="entry name" value="TPR-like"/>
    <property type="match status" value="1"/>
</dbReference>
<dbReference type="PROSITE" id="PS50005">
    <property type="entry name" value="TPR"/>
    <property type="match status" value="1"/>
</dbReference>
<comment type="caution">
    <text evidence="4">The sequence shown here is derived from an EMBL/GenBank/DDBJ whole genome shotgun (WGS) entry which is preliminary data.</text>
</comment>
<keyword evidence="5" id="KW-1185">Reference proteome</keyword>
<name>A0A1V6UAV8_9EURO</name>
<dbReference type="SUPFAM" id="SSF81383">
    <property type="entry name" value="F-box domain"/>
    <property type="match status" value="1"/>
</dbReference>
<dbReference type="Gene3D" id="3.80.10.10">
    <property type="entry name" value="Ribonuclease Inhibitor"/>
    <property type="match status" value="1"/>
</dbReference>
<keyword evidence="1" id="KW-0677">Repeat</keyword>
<dbReference type="SUPFAM" id="SSF52047">
    <property type="entry name" value="RNI-like"/>
    <property type="match status" value="1"/>
</dbReference>
<organism evidence="4 5">
    <name type="scientific">Penicillium coprophilum</name>
    <dbReference type="NCBI Taxonomy" id="36646"/>
    <lineage>
        <taxon>Eukaryota</taxon>
        <taxon>Fungi</taxon>
        <taxon>Dikarya</taxon>
        <taxon>Ascomycota</taxon>
        <taxon>Pezizomycotina</taxon>
        <taxon>Eurotiomycetes</taxon>
        <taxon>Eurotiomycetidae</taxon>
        <taxon>Eurotiales</taxon>
        <taxon>Aspergillaceae</taxon>
        <taxon>Penicillium</taxon>
    </lineage>
</organism>
<proteinExistence type="predicted"/>
<protein>
    <submittedName>
        <fullName evidence="4">Uncharacterized protein</fullName>
    </submittedName>
</protein>
<evidence type="ECO:0000313" key="5">
    <source>
        <dbReference type="Proteomes" id="UP000191500"/>
    </source>
</evidence>
<dbReference type="Gene3D" id="1.20.1280.50">
    <property type="match status" value="1"/>
</dbReference>
<reference evidence="5" key="1">
    <citation type="journal article" date="2017" name="Nat. Microbiol.">
        <title>Global analysis of biosynthetic gene clusters reveals vast potential of secondary metabolite production in Penicillium species.</title>
        <authorList>
            <person name="Nielsen J.C."/>
            <person name="Grijseels S."/>
            <person name="Prigent S."/>
            <person name="Ji B."/>
            <person name="Dainat J."/>
            <person name="Nielsen K.F."/>
            <person name="Frisvad J.C."/>
            <person name="Workman M."/>
            <person name="Nielsen J."/>
        </authorList>
    </citation>
    <scope>NUCLEOTIDE SEQUENCE [LARGE SCALE GENOMIC DNA]</scope>
    <source>
        <strain evidence="5">IBT 31321</strain>
    </source>
</reference>
<keyword evidence="2 3" id="KW-0802">TPR repeat</keyword>
<dbReference type="EMBL" id="MDDG01000014">
    <property type="protein sequence ID" value="OQE35259.1"/>
    <property type="molecule type" value="Genomic_DNA"/>
</dbReference>
<dbReference type="InterPro" id="IPR036047">
    <property type="entry name" value="F-box-like_dom_sf"/>
</dbReference>
<accession>A0A1V6UAV8</accession>
<sequence length="537" mass="60002">MASRPGRHTVREVTSKKKAEIDEAATLQRAGQNAYKVGDLQGALQSFTQALVLSGENASILDNRAATCCKLKLYSQARTDARAMVKLAPDDDRGYLRLAKVLCLDGKFDKAQEIYEYALKKLPADHPGRKVVTQLLKKLQDKLAGGNRRDPFSVLPLEVAVLTLQCFSFKQIVAILRVCKGWGQFISGLSSLWMHIDLLDARSRVPWTSVRNYIHRSRAQLTNATIANIVPSAAPKVLDMLSRCTELEHLKLMVPHDQPNEFYLKIKREFRQLKSITCGPDISLSEACVADMISTLPNLEKAAFLNSVYPNLEKFRLLWDHPGPRSYQFDPVREGNELPPLRILELWGAAVPAIFYAILPTSLEDLRLFTGSHSSRDRRASMLLGGDGLPNLRTLVFDNISWVSDSTLLLFLNHSKAPLRSLHVNFCYNIRGEEFISLLGESAGANPELRELTEVGVVGMSDLEDGNVERLWALLPKLKIFNLSETRITGCTIRMFADARNEEPARTKLESLVIKGCDGVSRDAIDYGRQMGLNIVT</sequence>
<dbReference type="InterPro" id="IPR019734">
    <property type="entry name" value="TPR_rpt"/>
</dbReference>
<dbReference type="GO" id="GO:0051879">
    <property type="term" value="F:Hsp90 protein binding"/>
    <property type="evidence" value="ECO:0007669"/>
    <property type="project" value="TreeGrafter"/>
</dbReference>